<feature type="compositionally biased region" description="Polar residues" evidence="1">
    <location>
        <begin position="91"/>
        <end position="106"/>
    </location>
</feature>
<dbReference type="EMBL" id="LXJU01000005">
    <property type="protein sequence ID" value="OGE54884.1"/>
    <property type="molecule type" value="Genomic_DNA"/>
</dbReference>
<organism evidence="2 3">
    <name type="scientific">Penicillium arizonense</name>
    <dbReference type="NCBI Taxonomy" id="1835702"/>
    <lineage>
        <taxon>Eukaryota</taxon>
        <taxon>Fungi</taxon>
        <taxon>Dikarya</taxon>
        <taxon>Ascomycota</taxon>
        <taxon>Pezizomycotina</taxon>
        <taxon>Eurotiomycetes</taxon>
        <taxon>Eurotiomycetidae</taxon>
        <taxon>Eurotiales</taxon>
        <taxon>Aspergillaceae</taxon>
        <taxon>Penicillium</taxon>
    </lineage>
</organism>
<name>A0A1F5LNU1_PENAI</name>
<gene>
    <name evidence="2" type="ORF">PENARI_c005G04547</name>
</gene>
<dbReference type="RefSeq" id="XP_022490314.1">
    <property type="nucleotide sequence ID" value="XM_022629717.1"/>
</dbReference>
<comment type="caution">
    <text evidence="2">The sequence shown here is derived from an EMBL/GenBank/DDBJ whole genome shotgun (WGS) entry which is preliminary data.</text>
</comment>
<accession>A0A1F5LNU1</accession>
<proteinExistence type="predicted"/>
<protein>
    <submittedName>
        <fullName evidence="2">Uncharacterized protein</fullName>
    </submittedName>
</protein>
<evidence type="ECO:0000313" key="3">
    <source>
        <dbReference type="Proteomes" id="UP000177622"/>
    </source>
</evidence>
<keyword evidence="3" id="KW-1185">Reference proteome</keyword>
<sequence length="246" mass="27023">MPMLGNDGQGAQPSFASLHCACNSTMAPYNRPEKGIGIRIMLLTPIQYPTTPPEHAPVKTSSLAPASCVKSLPASTIEAVMPRRFIQSHLSGYSSPTRDPLQSATLATAPPDPSMGERDLTTKFGAAKADITRRLGIVLDAMRNAGFQDFDAMVVAYYTAQFERSSFPALLQCASRSRRLKPMLQELQDSSRQWPRWESRGLNESISAGTALLCVEEMDLLNKRKELHLDQSEPASLINALESHYE</sequence>
<dbReference type="AlphaFoldDB" id="A0A1F5LNU1"/>
<dbReference type="GeneID" id="34574451"/>
<feature type="region of interest" description="Disordered" evidence="1">
    <location>
        <begin position="91"/>
        <end position="117"/>
    </location>
</feature>
<evidence type="ECO:0000256" key="1">
    <source>
        <dbReference type="SAM" id="MobiDB-lite"/>
    </source>
</evidence>
<evidence type="ECO:0000313" key="2">
    <source>
        <dbReference type="EMBL" id="OGE54884.1"/>
    </source>
</evidence>
<dbReference type="OrthoDB" id="4367792at2759"/>
<dbReference type="Proteomes" id="UP000177622">
    <property type="component" value="Unassembled WGS sequence"/>
</dbReference>
<reference evidence="2 3" key="1">
    <citation type="journal article" date="2016" name="Sci. Rep.">
        <title>Penicillium arizonense, a new, genome sequenced fungal species, reveals a high chemical diversity in secreted metabolites.</title>
        <authorList>
            <person name="Grijseels S."/>
            <person name="Nielsen J.C."/>
            <person name="Randelovic M."/>
            <person name="Nielsen J."/>
            <person name="Nielsen K.F."/>
            <person name="Workman M."/>
            <person name="Frisvad J.C."/>
        </authorList>
    </citation>
    <scope>NUCLEOTIDE SEQUENCE [LARGE SCALE GENOMIC DNA]</scope>
    <source>
        <strain evidence="2 3">CBS 141311</strain>
    </source>
</reference>